<reference evidence="3" key="1">
    <citation type="submission" date="2012-12" db="EMBL/GenBank/DDBJ databases">
        <title>Genome Sequence of Photobacterium leiognathi lrivu.4.1.</title>
        <authorList>
            <person name="Urbanczyk H."/>
            <person name="Ogura Y."/>
            <person name="Hayashi T."/>
            <person name="Dunlap P.V."/>
        </authorList>
    </citation>
    <scope>NUCLEOTIDE SEQUENCE [LARGE SCALE GENOMIC DNA]</scope>
    <source>
        <strain evidence="3">lrivu.4.1</strain>
    </source>
</reference>
<dbReference type="PROSITE" id="PS51257">
    <property type="entry name" value="PROKAR_LIPOPROTEIN"/>
    <property type="match status" value="1"/>
</dbReference>
<sequence length="133" mass="15343">MLKVFSACAPLLFLLMLTYGCNVKSDVVYQSDHVGKVTYHYKDNDGCDLKEVDKNIALFYQQIKRRELVPLKAIYQEDDPFIQELTTLPSISIHKDKAEWYIPLAPSSQWIYVKSKGTINVFSYPESLKTLCK</sequence>
<evidence type="ECO:0000313" key="3">
    <source>
        <dbReference type="Proteomes" id="UP000030675"/>
    </source>
</evidence>
<dbReference type="AlphaFoldDB" id="A0A0U1P5B3"/>
<evidence type="ECO:0000313" key="2">
    <source>
        <dbReference type="EMBL" id="GAD29926.1"/>
    </source>
</evidence>
<dbReference type="EMBL" id="DF196819">
    <property type="protein sequence ID" value="GAD29926.1"/>
    <property type="molecule type" value="Genomic_DNA"/>
</dbReference>
<evidence type="ECO:0008006" key="4">
    <source>
        <dbReference type="Google" id="ProtNLM"/>
    </source>
</evidence>
<name>A0A0U1P5B3_PHOLE</name>
<proteinExistence type="predicted"/>
<protein>
    <recommendedName>
        <fullName evidence="4">Lipoprotein</fullName>
    </recommendedName>
</protein>
<feature type="signal peptide" evidence="1">
    <location>
        <begin position="1"/>
        <end position="20"/>
    </location>
</feature>
<evidence type="ECO:0000256" key="1">
    <source>
        <dbReference type="SAM" id="SignalP"/>
    </source>
</evidence>
<keyword evidence="1" id="KW-0732">Signal</keyword>
<feature type="chain" id="PRO_5006712510" description="Lipoprotein" evidence="1">
    <location>
        <begin position="21"/>
        <end position="133"/>
    </location>
</feature>
<dbReference type="HOGENOM" id="CLU_1904766_0_0_6"/>
<dbReference type="Proteomes" id="UP000030675">
    <property type="component" value="Unassembled WGS sequence"/>
</dbReference>
<dbReference type="RefSeq" id="WP_023932423.1">
    <property type="nucleotide sequence ID" value="NZ_DF196819.1"/>
</dbReference>
<gene>
    <name evidence="2" type="ORF">PLEI_1580</name>
</gene>
<organism evidence="2 3">
    <name type="scientific">Photobacterium leiognathi lrivu.4.1</name>
    <dbReference type="NCBI Taxonomy" id="1248232"/>
    <lineage>
        <taxon>Bacteria</taxon>
        <taxon>Pseudomonadati</taxon>
        <taxon>Pseudomonadota</taxon>
        <taxon>Gammaproteobacteria</taxon>
        <taxon>Vibrionales</taxon>
        <taxon>Vibrionaceae</taxon>
        <taxon>Photobacterium</taxon>
    </lineage>
</organism>
<accession>A0A0U1P5B3</accession>